<gene>
    <name evidence="2" type="ORF">DWB62_013985</name>
    <name evidence="1" type="ORF">GNY23_13985</name>
</gene>
<evidence type="ECO:0000313" key="1">
    <source>
        <dbReference type="EMBL" id="MUP38925.1"/>
    </source>
</evidence>
<comment type="caution">
    <text evidence="1">The sequence shown here is derived from an EMBL/GenBank/DDBJ whole genome shotgun (WGS) entry which is preliminary data.</text>
</comment>
<dbReference type="EMBL" id="WOTW01000035">
    <property type="protein sequence ID" value="MUP38925.1"/>
    <property type="molecule type" value="Genomic_DNA"/>
</dbReference>
<evidence type="ECO:0000313" key="2">
    <source>
        <dbReference type="EMBL" id="MVB08130.1"/>
    </source>
</evidence>
<dbReference type="PROSITE" id="PS51257">
    <property type="entry name" value="PROKAR_LIPOPROTEIN"/>
    <property type="match status" value="1"/>
</dbReference>
<reference evidence="1 4" key="2">
    <citation type="submission" date="2019-12" db="EMBL/GenBank/DDBJ databases">
        <title>Draft genome sequence of Labilibaculum sp. strain 44 isolated from deep waters of Black Sea.</title>
        <authorList>
            <person name="Yadav S."/>
            <person name="Villanueva L."/>
        </authorList>
    </citation>
    <scope>NUCLEOTIDE SEQUENCE [LARGE SCALE GENOMIC DNA]</scope>
    <source>
        <strain evidence="1 4">44</strain>
    </source>
</reference>
<reference evidence="2 3" key="1">
    <citation type="submission" date="2019-11" db="EMBL/GenBank/DDBJ databases">
        <title>Draft genome sequence of Labilibaculum sp. strain SYP isolated from Black Sea.</title>
        <authorList>
            <person name="Yadav S."/>
            <person name="Villanueva L."/>
        </authorList>
    </citation>
    <scope>NUCLEOTIDE SEQUENCE [LARGE SCALE GENOMIC DNA]</scope>
    <source>
        <strain evidence="2 3">44</strain>
    </source>
</reference>
<keyword evidence="3" id="KW-1185">Reference proteome</keyword>
<proteinExistence type="predicted"/>
<dbReference type="EMBL" id="QTZN02000035">
    <property type="protein sequence ID" value="MVB08130.1"/>
    <property type="molecule type" value="Genomic_DNA"/>
</dbReference>
<sequence>MKKIVFILGLLFLISCKKDEQIDRKIPDGNYTGTFQRELVWSDSDTANITIIFSSNKWSGTSDMVKYPALCKGTYSIVGDTIIFENECVWTAEFDWSLILAGKYLLKQTENTIEFTRDYRSVTADTYIDRYRITREH</sequence>
<dbReference type="Proteomes" id="UP000462449">
    <property type="component" value="Unassembled WGS sequence"/>
</dbReference>
<organism evidence="1 4">
    <name type="scientific">Labilibaculum euxinus</name>
    <dbReference type="NCBI Taxonomy" id="2686357"/>
    <lineage>
        <taxon>Bacteria</taxon>
        <taxon>Pseudomonadati</taxon>
        <taxon>Bacteroidota</taxon>
        <taxon>Bacteroidia</taxon>
        <taxon>Marinilabiliales</taxon>
        <taxon>Marinifilaceae</taxon>
        <taxon>Labilibaculum</taxon>
    </lineage>
</organism>
<evidence type="ECO:0000313" key="3">
    <source>
        <dbReference type="Proteomes" id="UP000285951"/>
    </source>
</evidence>
<accession>A0A7M4D8E6</accession>
<dbReference type="Proteomes" id="UP000285951">
    <property type="component" value="Unassembled WGS sequence"/>
</dbReference>
<dbReference type="OrthoDB" id="708590at2"/>
<evidence type="ECO:0000313" key="4">
    <source>
        <dbReference type="Proteomes" id="UP000462449"/>
    </source>
</evidence>
<name>A0A7M4D8E6_9BACT</name>
<evidence type="ECO:0008006" key="5">
    <source>
        <dbReference type="Google" id="ProtNLM"/>
    </source>
</evidence>
<dbReference type="AlphaFoldDB" id="A0A7M4D8E6"/>
<dbReference type="RefSeq" id="WP_156196445.1">
    <property type="nucleotide sequence ID" value="NZ_QTZN02000035.1"/>
</dbReference>
<protein>
    <recommendedName>
        <fullName evidence="5">Lipocalin-like domain-containing protein</fullName>
    </recommendedName>
</protein>